<dbReference type="Proteomes" id="UP001153678">
    <property type="component" value="Unassembled WGS sequence"/>
</dbReference>
<dbReference type="AlphaFoldDB" id="A0A9W4SCT1"/>
<dbReference type="EMBL" id="CAMKVN010000139">
    <property type="protein sequence ID" value="CAI2164205.1"/>
    <property type="molecule type" value="Genomic_DNA"/>
</dbReference>
<gene>
    <name evidence="1" type="ORF">FWILDA_LOCUS1449</name>
</gene>
<organism evidence="1 2">
    <name type="scientific">Funneliformis geosporum</name>
    <dbReference type="NCBI Taxonomy" id="1117311"/>
    <lineage>
        <taxon>Eukaryota</taxon>
        <taxon>Fungi</taxon>
        <taxon>Fungi incertae sedis</taxon>
        <taxon>Mucoromycota</taxon>
        <taxon>Glomeromycotina</taxon>
        <taxon>Glomeromycetes</taxon>
        <taxon>Glomerales</taxon>
        <taxon>Glomeraceae</taxon>
        <taxon>Funneliformis</taxon>
    </lineage>
</organism>
<comment type="caution">
    <text evidence="1">The sequence shown here is derived from an EMBL/GenBank/DDBJ whole genome shotgun (WGS) entry which is preliminary data.</text>
</comment>
<reference evidence="1" key="1">
    <citation type="submission" date="2022-08" db="EMBL/GenBank/DDBJ databases">
        <authorList>
            <person name="Kallberg Y."/>
            <person name="Tangrot J."/>
            <person name="Rosling A."/>
        </authorList>
    </citation>
    <scope>NUCLEOTIDE SEQUENCE</scope>
    <source>
        <strain evidence="1">Wild A</strain>
    </source>
</reference>
<sequence>MDGLDETSFAIETPFTKLSKIIPHCSKKIADHWWNSLDPRICHDIFSQGEKEFIYAWVVEHLKTHEIIQWKELQPEMVTKFGKFRSRNDLKNIWKIKKRQNDRITQAGEASSNKADISYILN</sequence>
<accession>A0A9W4SCT1</accession>
<evidence type="ECO:0000313" key="2">
    <source>
        <dbReference type="Proteomes" id="UP001153678"/>
    </source>
</evidence>
<protein>
    <submittedName>
        <fullName evidence="1">6487_t:CDS:1</fullName>
    </submittedName>
</protein>
<keyword evidence="2" id="KW-1185">Reference proteome</keyword>
<dbReference type="OrthoDB" id="2304176at2759"/>
<evidence type="ECO:0000313" key="1">
    <source>
        <dbReference type="EMBL" id="CAI2164205.1"/>
    </source>
</evidence>
<proteinExistence type="predicted"/>
<name>A0A9W4SCT1_9GLOM</name>